<dbReference type="AlphaFoldDB" id="A0A2N3WBS7"/>
<dbReference type="PANTHER" id="PTHR47506">
    <property type="entry name" value="TRANSCRIPTIONAL REGULATORY PROTEIN"/>
    <property type="match status" value="1"/>
</dbReference>
<reference evidence="6 7" key="1">
    <citation type="submission" date="2017-12" db="EMBL/GenBank/DDBJ databases">
        <title>Sequencing the genomes of 1000 Actinobacteria strains.</title>
        <authorList>
            <person name="Klenk H.-P."/>
        </authorList>
    </citation>
    <scope>NUCLEOTIDE SEQUENCE [LARGE SCALE GENOMIC DNA]</scope>
    <source>
        <strain evidence="6 7">DSM 45165</strain>
    </source>
</reference>
<evidence type="ECO:0000313" key="6">
    <source>
        <dbReference type="EMBL" id="PKV91344.1"/>
    </source>
</evidence>
<keyword evidence="1" id="KW-0805">Transcription regulation</keyword>
<dbReference type="SUPFAM" id="SSF46689">
    <property type="entry name" value="Homeodomain-like"/>
    <property type="match status" value="1"/>
</dbReference>
<dbReference type="InterPro" id="IPR009057">
    <property type="entry name" value="Homeodomain-like_sf"/>
</dbReference>
<organism evidence="6 7">
    <name type="scientific">Amycolatopsis echigonensis</name>
    <dbReference type="NCBI Taxonomy" id="2576905"/>
    <lineage>
        <taxon>Bacteria</taxon>
        <taxon>Bacillati</taxon>
        <taxon>Actinomycetota</taxon>
        <taxon>Actinomycetes</taxon>
        <taxon>Pseudonocardiales</taxon>
        <taxon>Pseudonocardiaceae</taxon>
        <taxon>Amycolatopsis</taxon>
    </lineage>
</organism>
<keyword evidence="2 4" id="KW-0238">DNA-binding</keyword>
<dbReference type="InterPro" id="IPR036271">
    <property type="entry name" value="Tet_transcr_reg_TetR-rel_C_sf"/>
</dbReference>
<dbReference type="Proteomes" id="UP000233750">
    <property type="component" value="Unassembled WGS sequence"/>
</dbReference>
<protein>
    <submittedName>
        <fullName evidence="6">TetR family transcriptional regulator</fullName>
    </submittedName>
</protein>
<dbReference type="SUPFAM" id="SSF48498">
    <property type="entry name" value="Tetracyclin repressor-like, C-terminal domain"/>
    <property type="match status" value="1"/>
</dbReference>
<gene>
    <name evidence="6" type="ORF">ATK30_2113</name>
</gene>
<dbReference type="PRINTS" id="PR00455">
    <property type="entry name" value="HTHTETR"/>
</dbReference>
<dbReference type="OrthoDB" id="9805134at2"/>
<evidence type="ECO:0000313" key="7">
    <source>
        <dbReference type="Proteomes" id="UP000233750"/>
    </source>
</evidence>
<dbReference type="RefSeq" id="WP_101435408.1">
    <property type="nucleotide sequence ID" value="NZ_PJMY01000003.1"/>
</dbReference>
<evidence type="ECO:0000259" key="5">
    <source>
        <dbReference type="PROSITE" id="PS50977"/>
    </source>
</evidence>
<dbReference type="Gene3D" id="1.10.357.10">
    <property type="entry name" value="Tetracycline Repressor, domain 2"/>
    <property type="match status" value="1"/>
</dbReference>
<dbReference type="PROSITE" id="PS50977">
    <property type="entry name" value="HTH_TETR_2"/>
    <property type="match status" value="1"/>
</dbReference>
<evidence type="ECO:0000256" key="1">
    <source>
        <dbReference type="ARBA" id="ARBA00023015"/>
    </source>
</evidence>
<dbReference type="Gene3D" id="1.10.10.60">
    <property type="entry name" value="Homeodomain-like"/>
    <property type="match status" value="1"/>
</dbReference>
<proteinExistence type="predicted"/>
<evidence type="ECO:0000256" key="3">
    <source>
        <dbReference type="ARBA" id="ARBA00023163"/>
    </source>
</evidence>
<dbReference type="InterPro" id="IPR001647">
    <property type="entry name" value="HTH_TetR"/>
</dbReference>
<dbReference type="PANTHER" id="PTHR47506:SF1">
    <property type="entry name" value="HTH-TYPE TRANSCRIPTIONAL REGULATOR YJDC"/>
    <property type="match status" value="1"/>
</dbReference>
<name>A0A2N3WBS7_9PSEU</name>
<dbReference type="EMBL" id="PJMY01000003">
    <property type="protein sequence ID" value="PKV91344.1"/>
    <property type="molecule type" value="Genomic_DNA"/>
</dbReference>
<keyword evidence="7" id="KW-1185">Reference proteome</keyword>
<sequence length="199" mass="20924">MARPRTFDREQVLTAATDLFWRRGFHATSAEELCQVTGLGRSSLYNTFGSKGALFAECLARYLDATAQATAEVIARKGGAVARIEAYLTNVVLEEAERSSAGAPSGCLAVNSVAELAGDTENVEFLEQVARDTEARLRLLTDLLRAGQAAGEVTAEVPAEGLAAYVNASVAGLRISAQGGAPLARLADIVQAATRALRP</sequence>
<feature type="DNA-binding region" description="H-T-H motif" evidence="4">
    <location>
        <begin position="29"/>
        <end position="48"/>
    </location>
</feature>
<feature type="domain" description="HTH tetR-type" evidence="5">
    <location>
        <begin position="6"/>
        <end position="66"/>
    </location>
</feature>
<evidence type="ECO:0000256" key="2">
    <source>
        <dbReference type="ARBA" id="ARBA00023125"/>
    </source>
</evidence>
<dbReference type="Pfam" id="PF00440">
    <property type="entry name" value="TetR_N"/>
    <property type="match status" value="1"/>
</dbReference>
<dbReference type="Pfam" id="PF16925">
    <property type="entry name" value="TetR_C_13"/>
    <property type="match status" value="1"/>
</dbReference>
<dbReference type="GO" id="GO:0003677">
    <property type="term" value="F:DNA binding"/>
    <property type="evidence" value="ECO:0007669"/>
    <property type="project" value="UniProtKB-UniRule"/>
</dbReference>
<dbReference type="InterPro" id="IPR011075">
    <property type="entry name" value="TetR_C"/>
</dbReference>
<evidence type="ECO:0000256" key="4">
    <source>
        <dbReference type="PROSITE-ProRule" id="PRU00335"/>
    </source>
</evidence>
<keyword evidence="3" id="KW-0804">Transcription</keyword>
<comment type="caution">
    <text evidence="6">The sequence shown here is derived from an EMBL/GenBank/DDBJ whole genome shotgun (WGS) entry which is preliminary data.</text>
</comment>
<accession>A0A2N3WBS7</accession>